<dbReference type="STRING" id="1416801.SAMN05192553_102659"/>
<dbReference type="EMBL" id="FNZH01000002">
    <property type="protein sequence ID" value="SEJ15478.1"/>
    <property type="molecule type" value="Genomic_DNA"/>
</dbReference>
<reference evidence="2" key="1">
    <citation type="submission" date="2016-10" db="EMBL/GenBank/DDBJ databases">
        <authorList>
            <person name="Varghese N."/>
            <person name="Submissions S."/>
        </authorList>
    </citation>
    <scope>NUCLEOTIDE SEQUENCE [LARGE SCALE GENOMIC DNA]</scope>
    <source>
        <strain evidence="2">IBRC-M 10761</strain>
    </source>
</reference>
<accession>A0A1H6WET0</accession>
<dbReference type="Proteomes" id="UP000199403">
    <property type="component" value="Unassembled WGS sequence"/>
</dbReference>
<gene>
    <name evidence="1" type="ORF">SAMN05192553_102659</name>
</gene>
<dbReference type="RefSeq" id="WP_092171870.1">
    <property type="nucleotide sequence ID" value="NZ_FNZH01000002.1"/>
</dbReference>
<name>A0A1H6WET0_9BACT</name>
<organism evidence="1 2">
    <name type="scientific">Cyclobacterium xiamenense</name>
    <dbReference type="NCBI Taxonomy" id="1297121"/>
    <lineage>
        <taxon>Bacteria</taxon>
        <taxon>Pseudomonadati</taxon>
        <taxon>Bacteroidota</taxon>
        <taxon>Cytophagia</taxon>
        <taxon>Cytophagales</taxon>
        <taxon>Cyclobacteriaceae</taxon>
        <taxon>Cyclobacterium</taxon>
    </lineage>
</organism>
<keyword evidence="2" id="KW-1185">Reference proteome</keyword>
<proteinExistence type="predicted"/>
<dbReference type="AlphaFoldDB" id="A0A1H6WET0"/>
<dbReference type="OrthoDB" id="960531at2"/>
<sequence>MNQLAHPFKIQHRHSDYLIKLVHHKLEIDADLEMRAHIRIEFWTKDAEGEFDQPLLEVIANDPNLSDNQKRNDMELFRTRQWSSSTRGSRVLPETGELVHPDENGNYPAGAITQLQYWQSLPAAAFPGETLAEKVYSALLVNMQEIYDLQNI</sequence>
<evidence type="ECO:0000313" key="2">
    <source>
        <dbReference type="Proteomes" id="UP000199403"/>
    </source>
</evidence>
<protein>
    <submittedName>
        <fullName evidence="1">Uncharacterized protein</fullName>
    </submittedName>
</protein>
<evidence type="ECO:0000313" key="1">
    <source>
        <dbReference type="EMBL" id="SEJ15478.1"/>
    </source>
</evidence>